<dbReference type="AlphaFoldDB" id="A0A5N6JVP7"/>
<dbReference type="Proteomes" id="UP000326757">
    <property type="component" value="Unassembled WGS sequence"/>
</dbReference>
<reference evidence="2 3" key="1">
    <citation type="submission" date="2019-06" db="EMBL/GenBank/DDBJ databases">
        <title>Genome Sequence of the Brown Rot Fungal Pathogen Monilinia laxa.</title>
        <authorList>
            <person name="De Miccolis Angelini R.M."/>
            <person name="Landi L."/>
            <person name="Abate D."/>
            <person name="Pollastro S."/>
            <person name="Romanazzi G."/>
            <person name="Faretra F."/>
        </authorList>
    </citation>
    <scope>NUCLEOTIDE SEQUENCE [LARGE SCALE GENOMIC DNA]</scope>
    <source>
        <strain evidence="2 3">Mlax316</strain>
    </source>
</reference>
<organism evidence="2 3">
    <name type="scientific">Monilinia laxa</name>
    <name type="common">Brown rot fungus</name>
    <name type="synonym">Sclerotinia laxa</name>
    <dbReference type="NCBI Taxonomy" id="61186"/>
    <lineage>
        <taxon>Eukaryota</taxon>
        <taxon>Fungi</taxon>
        <taxon>Dikarya</taxon>
        <taxon>Ascomycota</taxon>
        <taxon>Pezizomycotina</taxon>
        <taxon>Leotiomycetes</taxon>
        <taxon>Helotiales</taxon>
        <taxon>Sclerotiniaceae</taxon>
        <taxon>Monilinia</taxon>
    </lineage>
</organism>
<dbReference type="InterPro" id="IPR019182">
    <property type="entry name" value="Cytochrome_b-c1_su10_fun"/>
</dbReference>
<dbReference type="PANTHER" id="PTHR28254">
    <property type="entry name" value="CYTOCHROME B-C1 COMPLEX SUBUNIT 10"/>
    <property type="match status" value="1"/>
</dbReference>
<dbReference type="PANTHER" id="PTHR28254:SF1">
    <property type="entry name" value="CYTOCHROME B-C1 COMPLEX SUBUNIT 10, MITOCHONDRIAL"/>
    <property type="match status" value="1"/>
</dbReference>
<protein>
    <submittedName>
        <fullName evidence="2">Uncharacterized protein</fullName>
    </submittedName>
</protein>
<comment type="caution">
    <text evidence="2">The sequence shown here is derived from an EMBL/GenBank/DDBJ whole genome shotgun (WGS) entry which is preliminary data.</text>
</comment>
<keyword evidence="3" id="KW-1185">Reference proteome</keyword>
<feature type="transmembrane region" description="Helical" evidence="1">
    <location>
        <begin position="99"/>
        <end position="119"/>
    </location>
</feature>
<dbReference type="GO" id="GO:0005739">
    <property type="term" value="C:mitochondrion"/>
    <property type="evidence" value="ECO:0007669"/>
    <property type="project" value="GOC"/>
</dbReference>
<evidence type="ECO:0000313" key="3">
    <source>
        <dbReference type="Proteomes" id="UP000326757"/>
    </source>
</evidence>
<accession>A0A5N6JVP7</accession>
<dbReference type="OrthoDB" id="2391627at2759"/>
<keyword evidence="1" id="KW-0472">Membrane</keyword>
<name>A0A5N6JVP7_MONLA</name>
<keyword evidence="1" id="KW-0812">Transmembrane</keyword>
<keyword evidence="1" id="KW-1133">Transmembrane helix</keyword>
<dbReference type="Pfam" id="PF09796">
    <property type="entry name" value="QCR10"/>
    <property type="match status" value="1"/>
</dbReference>
<proteinExistence type="predicted"/>
<gene>
    <name evidence="2" type="ORF">EYC80_008197</name>
</gene>
<evidence type="ECO:0000313" key="2">
    <source>
        <dbReference type="EMBL" id="KAB8292484.1"/>
    </source>
</evidence>
<dbReference type="GO" id="GO:0006122">
    <property type="term" value="P:mitochondrial electron transport, ubiquinol to cytochrome c"/>
    <property type="evidence" value="ECO:0007669"/>
    <property type="project" value="InterPro"/>
</dbReference>
<evidence type="ECO:0000256" key="1">
    <source>
        <dbReference type="SAM" id="Phobius"/>
    </source>
</evidence>
<sequence>MIKIHGDYIIKPEAITIIPTNPDKHSQSRIYPQTSRLPLIHHQHTLLFKMGSNGDFHASTGVTPPKGPVSYSTYKSPYGPKYKIQPHIAGWTPKAASKVGLTLAGFGASAGFFALFFFSDIPRVRNDIMVKIPIIGDRWRREIPASDNTPFHEPSSQLQHETPPFLNVVRLLVQSGEDRAKTRSAWETKYRIVQKTLYELDFTFTLILISTSSHIACVFIPDHISSTPSTPLLCHKAEINTYIKHNPKNKKFTIKNRINS</sequence>
<dbReference type="EMBL" id="VIGI01000013">
    <property type="protein sequence ID" value="KAB8292484.1"/>
    <property type="molecule type" value="Genomic_DNA"/>
</dbReference>